<evidence type="ECO:0008006" key="3">
    <source>
        <dbReference type="Google" id="ProtNLM"/>
    </source>
</evidence>
<proteinExistence type="predicted"/>
<keyword evidence="2" id="KW-1185">Reference proteome</keyword>
<protein>
    <recommendedName>
        <fullName evidence="3">Lipoprotein</fullName>
    </recommendedName>
</protein>
<organism evidence="1 2">
    <name type="scientific">Variovorax ureilyticus</name>
    <dbReference type="NCBI Taxonomy" id="1836198"/>
    <lineage>
        <taxon>Bacteria</taxon>
        <taxon>Pseudomonadati</taxon>
        <taxon>Pseudomonadota</taxon>
        <taxon>Betaproteobacteria</taxon>
        <taxon>Burkholderiales</taxon>
        <taxon>Comamonadaceae</taxon>
        <taxon>Variovorax</taxon>
    </lineage>
</organism>
<dbReference type="Proteomes" id="UP001365846">
    <property type="component" value="Unassembled WGS sequence"/>
</dbReference>
<name>A0ABU8VRA1_9BURK</name>
<evidence type="ECO:0000313" key="1">
    <source>
        <dbReference type="EMBL" id="MEJ8816202.1"/>
    </source>
</evidence>
<dbReference type="EMBL" id="JBBKZU010000035">
    <property type="protein sequence ID" value="MEJ8816202.1"/>
    <property type="molecule type" value="Genomic_DNA"/>
</dbReference>
<sequence>MNNYLNRVLEVSSALTLVGLTGCAGVDFYQDKKLENATGIPIYGAKPYVLVVRTGAESKPVESSIVYITDPSQIIYAKPKSGFGTAKLTLGLTGGQMTSFGQETDVKVPELLNSVAGLITARAGAAKTAADAAAVLAGITTKQAAPVATDVAKKTLDIADDITKKLDANQLDLIDPQKQTLRSAAAALRIAGNTLNDPAKAPQHAQQYEVIKAQREELAKLPKPTGSTSRDKALQTVQDWVTELGKLVKATEPPKEPQPDFELYEIVQDIGQPIKLRRVVPQ</sequence>
<gene>
    <name evidence="1" type="ORF">WKW77_34495</name>
</gene>
<accession>A0ABU8VRA1</accession>
<dbReference type="RefSeq" id="WP_340361393.1">
    <property type="nucleotide sequence ID" value="NZ_JBBKZU010000035.1"/>
</dbReference>
<comment type="caution">
    <text evidence="1">The sequence shown here is derived from an EMBL/GenBank/DDBJ whole genome shotgun (WGS) entry which is preliminary data.</text>
</comment>
<evidence type="ECO:0000313" key="2">
    <source>
        <dbReference type="Proteomes" id="UP001365846"/>
    </source>
</evidence>
<reference evidence="1 2" key="1">
    <citation type="submission" date="2024-03" db="EMBL/GenBank/DDBJ databases">
        <title>Novel species of the genus Variovorax.</title>
        <authorList>
            <person name="Liu Q."/>
            <person name="Xin Y.-H."/>
        </authorList>
    </citation>
    <scope>NUCLEOTIDE SEQUENCE [LARGE SCALE GENOMIC DNA]</scope>
    <source>
        <strain evidence="1 2">KACC 18899</strain>
    </source>
</reference>
<dbReference type="PROSITE" id="PS51257">
    <property type="entry name" value="PROKAR_LIPOPROTEIN"/>
    <property type="match status" value="1"/>
</dbReference>